<reference evidence="1" key="1">
    <citation type="submission" date="2019-11" db="UniProtKB">
        <authorList>
            <consortium name="WormBaseParasite"/>
        </authorList>
    </citation>
    <scope>IDENTIFICATION</scope>
</reference>
<dbReference type="AlphaFoldDB" id="A0A5K3FD58"/>
<accession>A0A5K3FD58</accession>
<sequence>MVPAARILNSPFINTNIYLRLSPHIGLDVSACMTHTSELQIRANPTDYTPSSSSRING</sequence>
<organism evidence="1">
    <name type="scientific">Mesocestoides corti</name>
    <name type="common">Flatworm</name>
    <dbReference type="NCBI Taxonomy" id="53468"/>
    <lineage>
        <taxon>Eukaryota</taxon>
        <taxon>Metazoa</taxon>
        <taxon>Spiralia</taxon>
        <taxon>Lophotrochozoa</taxon>
        <taxon>Platyhelminthes</taxon>
        <taxon>Cestoda</taxon>
        <taxon>Eucestoda</taxon>
        <taxon>Cyclophyllidea</taxon>
        <taxon>Mesocestoididae</taxon>
        <taxon>Mesocestoides</taxon>
    </lineage>
</organism>
<dbReference type="WBParaSite" id="MCU_007468-RA">
    <property type="protein sequence ID" value="MCU_007468-RA"/>
    <property type="gene ID" value="MCU_007468"/>
</dbReference>
<evidence type="ECO:0000313" key="1">
    <source>
        <dbReference type="WBParaSite" id="MCU_007468-RA"/>
    </source>
</evidence>
<name>A0A5K3FD58_MESCO</name>
<proteinExistence type="predicted"/>
<protein>
    <submittedName>
        <fullName evidence="1">Uncharacterized protein</fullName>
    </submittedName>
</protein>